<dbReference type="Proteomes" id="UP000539175">
    <property type="component" value="Unassembled WGS sequence"/>
</dbReference>
<evidence type="ECO:0000313" key="1">
    <source>
        <dbReference type="EMBL" id="MBB6250926.1"/>
    </source>
</evidence>
<keyword evidence="2" id="KW-1185">Reference proteome</keyword>
<comment type="caution">
    <text evidence="1">The sequence shown here is derived from an EMBL/GenBank/DDBJ whole genome shotgun (WGS) entry which is preliminary data.</text>
</comment>
<dbReference type="AlphaFoldDB" id="A0A7X0AYB5"/>
<evidence type="ECO:0000313" key="2">
    <source>
        <dbReference type="Proteomes" id="UP000539175"/>
    </source>
</evidence>
<dbReference type="EMBL" id="JACIIZ010000003">
    <property type="protein sequence ID" value="MBB6250926.1"/>
    <property type="molecule type" value="Genomic_DNA"/>
</dbReference>
<gene>
    <name evidence="1" type="ORF">FHS74_001471</name>
</gene>
<protein>
    <submittedName>
        <fullName evidence="1">Uncharacterized protein</fullName>
    </submittedName>
</protein>
<reference evidence="1 2" key="1">
    <citation type="submission" date="2020-08" db="EMBL/GenBank/DDBJ databases">
        <title>Genomic Encyclopedia of Type Strains, Phase IV (KMG-IV): sequencing the most valuable type-strain genomes for metagenomic binning, comparative biology and taxonomic classification.</title>
        <authorList>
            <person name="Goeker M."/>
        </authorList>
    </citation>
    <scope>NUCLEOTIDE SEQUENCE [LARGE SCALE GENOMIC DNA]</scope>
    <source>
        <strain evidence="1 2">DSM 22198</strain>
    </source>
</reference>
<name>A0A7X0AYB5_9PROT</name>
<accession>A0A7X0AYB5</accession>
<sequence length="232" mass="25414">MNMPLTVVGYVKKAIFVAISLTLFGCVTNDPTKLSFKQNNTQSLLLMEMDPVAGEYGMGIASFDESSNFVTLSLTGGTGAYFKKSDKSNYAYAVISPGSYTFTEFVQQDSWALCFHAHTVSFTVEPGQSLFLGHLQTRTHLAQLQQMVSLFGPSSVRQGDHVYYRDGILPPRIATPSAADVGRAQQYILESMPKVQATLAPVLYRSAKFDVGHDIFGNMLCLGYGRKPLPNS</sequence>
<proteinExistence type="predicted"/>
<organism evidence="1 2">
    <name type="scientific">Nitrospirillum iridis</name>
    <dbReference type="NCBI Taxonomy" id="765888"/>
    <lineage>
        <taxon>Bacteria</taxon>
        <taxon>Pseudomonadati</taxon>
        <taxon>Pseudomonadota</taxon>
        <taxon>Alphaproteobacteria</taxon>
        <taxon>Rhodospirillales</taxon>
        <taxon>Azospirillaceae</taxon>
        <taxon>Nitrospirillum</taxon>
    </lineage>
</organism>
<dbReference type="RefSeq" id="WP_184798950.1">
    <property type="nucleotide sequence ID" value="NZ_JACIIZ010000003.1"/>
</dbReference>